<dbReference type="EMBL" id="BAAAMK010000001">
    <property type="protein sequence ID" value="GAA1944856.1"/>
    <property type="molecule type" value="Genomic_DNA"/>
</dbReference>
<feature type="transmembrane region" description="Helical" evidence="2">
    <location>
        <begin position="30"/>
        <end position="48"/>
    </location>
</feature>
<protein>
    <recommendedName>
        <fullName evidence="5">Integral membrane protein</fullName>
    </recommendedName>
</protein>
<evidence type="ECO:0008006" key="5">
    <source>
        <dbReference type="Google" id="ProtNLM"/>
    </source>
</evidence>
<sequence length="163" mass="17583">MSDSHVNTADSAESATSSPKRPRMSGVGRVLVAVYAVLALAATGRSFLQIATKYDEAPLAYTLSALAAVVYIVATIALIRQGRVWYRVAWATLAFEFTGVLVVGVLSVLDPELFPHDTVWSWFGRGYVFIPLVLPALGMWWLAKHRPDASAATSGDLTRTDAA</sequence>
<feature type="region of interest" description="Disordered" evidence="1">
    <location>
        <begin position="1"/>
        <end position="24"/>
    </location>
</feature>
<keyword evidence="2" id="KW-0472">Membrane</keyword>
<reference evidence="4" key="1">
    <citation type="journal article" date="2019" name="Int. J. Syst. Evol. Microbiol.">
        <title>The Global Catalogue of Microorganisms (GCM) 10K type strain sequencing project: providing services to taxonomists for standard genome sequencing and annotation.</title>
        <authorList>
            <consortium name="The Broad Institute Genomics Platform"/>
            <consortium name="The Broad Institute Genome Sequencing Center for Infectious Disease"/>
            <person name="Wu L."/>
            <person name="Ma J."/>
        </authorList>
    </citation>
    <scope>NUCLEOTIDE SEQUENCE [LARGE SCALE GENOMIC DNA]</scope>
    <source>
        <strain evidence="4">JCM 13584</strain>
    </source>
</reference>
<feature type="transmembrane region" description="Helical" evidence="2">
    <location>
        <begin position="60"/>
        <end position="79"/>
    </location>
</feature>
<accession>A0ABP5BHP0</accession>
<comment type="caution">
    <text evidence="3">The sequence shown here is derived from an EMBL/GenBank/DDBJ whole genome shotgun (WGS) entry which is preliminary data.</text>
</comment>
<evidence type="ECO:0000313" key="4">
    <source>
        <dbReference type="Proteomes" id="UP001499954"/>
    </source>
</evidence>
<proteinExistence type="predicted"/>
<gene>
    <name evidence="3" type="ORF">GCM10009717_09100</name>
</gene>
<evidence type="ECO:0000313" key="3">
    <source>
        <dbReference type="EMBL" id="GAA1944856.1"/>
    </source>
</evidence>
<evidence type="ECO:0000256" key="2">
    <source>
        <dbReference type="SAM" id="Phobius"/>
    </source>
</evidence>
<feature type="compositionally biased region" description="Polar residues" evidence="1">
    <location>
        <begin position="1"/>
        <end position="19"/>
    </location>
</feature>
<feature type="transmembrane region" description="Helical" evidence="2">
    <location>
        <begin position="121"/>
        <end position="143"/>
    </location>
</feature>
<feature type="transmembrane region" description="Helical" evidence="2">
    <location>
        <begin position="88"/>
        <end position="109"/>
    </location>
</feature>
<keyword evidence="4" id="KW-1185">Reference proteome</keyword>
<organism evidence="3 4">
    <name type="scientific">Agromyces allii</name>
    <dbReference type="NCBI Taxonomy" id="393607"/>
    <lineage>
        <taxon>Bacteria</taxon>
        <taxon>Bacillati</taxon>
        <taxon>Actinomycetota</taxon>
        <taxon>Actinomycetes</taxon>
        <taxon>Micrococcales</taxon>
        <taxon>Microbacteriaceae</taxon>
        <taxon>Agromyces</taxon>
    </lineage>
</organism>
<evidence type="ECO:0000256" key="1">
    <source>
        <dbReference type="SAM" id="MobiDB-lite"/>
    </source>
</evidence>
<keyword evidence="2" id="KW-0812">Transmembrane</keyword>
<keyword evidence="2" id="KW-1133">Transmembrane helix</keyword>
<name>A0ABP5BHP0_9MICO</name>
<dbReference type="Proteomes" id="UP001499954">
    <property type="component" value="Unassembled WGS sequence"/>
</dbReference>